<dbReference type="InterPro" id="IPR026209">
    <property type="entry name" value="Wolframin_fam"/>
</dbReference>
<dbReference type="InterPro" id="IPR045400">
    <property type="entry name" value="Wolframin_Cys-rich"/>
</dbReference>
<dbReference type="Proteomes" id="UP000708208">
    <property type="component" value="Unassembled WGS sequence"/>
</dbReference>
<dbReference type="EMBL" id="CAJVCH010065261">
    <property type="protein sequence ID" value="CAG7719868.1"/>
    <property type="molecule type" value="Genomic_DNA"/>
</dbReference>
<dbReference type="GO" id="GO:0055074">
    <property type="term" value="P:calcium ion homeostasis"/>
    <property type="evidence" value="ECO:0007669"/>
    <property type="project" value="TreeGrafter"/>
</dbReference>
<dbReference type="OrthoDB" id="5865303at2759"/>
<proteinExistence type="predicted"/>
<accession>A0A8J2NSV5</accession>
<feature type="transmembrane region" description="Helical" evidence="2">
    <location>
        <begin position="476"/>
        <end position="497"/>
    </location>
</feature>
<keyword evidence="2" id="KW-1133">Transmembrane helix</keyword>
<keyword evidence="5" id="KW-1185">Reference proteome</keyword>
<dbReference type="GO" id="GO:0030968">
    <property type="term" value="P:endoplasmic reticulum unfolded protein response"/>
    <property type="evidence" value="ECO:0007669"/>
    <property type="project" value="TreeGrafter"/>
</dbReference>
<dbReference type="PANTHER" id="PTHR13098">
    <property type="entry name" value="WOLFRAMIN"/>
    <property type="match status" value="1"/>
</dbReference>
<comment type="caution">
    <text evidence="4">The sequence shown here is derived from an EMBL/GenBank/DDBJ whole genome shotgun (WGS) entry which is preliminary data.</text>
</comment>
<feature type="domain" description="Wolframin cysteine-rich" evidence="3">
    <location>
        <begin position="513"/>
        <end position="565"/>
    </location>
</feature>
<organism evidence="4 5">
    <name type="scientific">Allacma fusca</name>
    <dbReference type="NCBI Taxonomy" id="39272"/>
    <lineage>
        <taxon>Eukaryota</taxon>
        <taxon>Metazoa</taxon>
        <taxon>Ecdysozoa</taxon>
        <taxon>Arthropoda</taxon>
        <taxon>Hexapoda</taxon>
        <taxon>Collembola</taxon>
        <taxon>Symphypleona</taxon>
        <taxon>Sminthuridae</taxon>
        <taxon>Allacma</taxon>
    </lineage>
</organism>
<dbReference type="GO" id="GO:0005789">
    <property type="term" value="C:endoplasmic reticulum membrane"/>
    <property type="evidence" value="ECO:0007669"/>
    <property type="project" value="TreeGrafter"/>
</dbReference>
<dbReference type="Pfam" id="PF20053">
    <property type="entry name" value="WC-rich"/>
    <property type="match status" value="1"/>
</dbReference>
<evidence type="ECO:0000313" key="5">
    <source>
        <dbReference type="Proteomes" id="UP000708208"/>
    </source>
</evidence>
<dbReference type="AlphaFoldDB" id="A0A8J2NSV5"/>
<evidence type="ECO:0000256" key="1">
    <source>
        <dbReference type="SAM" id="MobiDB-lite"/>
    </source>
</evidence>
<name>A0A8J2NSV5_9HEXA</name>
<sequence length="732" mass="83403">MSVVIVAHCENPNSKNTLSSLSEFCAYYEIRGENSKKAIYWLIKSAEQGNEEATSLLQQCLKTGQGITCQNISDVRSCVATPKNEKLVFKAARRLHDKLSNGEEFITTSQILGYQQSNIKSDIFERFPLLDDLPNKTFTIHDDEETQDSNETETDPSTIEENSKEEREELKRLLDHEGVKLTRADLLQIAKLYTSGNVPNISISGQIHTLQDYQTFLYSTSIFLLQLLLLSVFMKALTVHSVLLVVLSWIVIVTCLKLLAWPKKLAIFHEWTSAFHSVLQNNSPLDFSNETKMASTQLQPIYIFSFITLGFLYFLGSPPELTFVLGIISVWGILHGAMSVRFSWQTIFMITTTLASAPGLSAMYSQSLEFIDNQMESFHIFSMEPITSSEYFKLFRSMDFQVAIVVVNLAIIAESYLHSRRFLDVIEHFVLYLWFLRMMASVVALTINGVYFCTGAFLIIAVTFYLVESRKDTWKIIAGATFATVLVALIGLTWAIYNNDPELNHRIEHPIFWEEYKTNCHRKAWETKTIPETRIDCWQLYERSPAAVLWTGKITTIKVTNIQKNSVYLEDSFEVSFDILVNVDSFLKEVEGSSWQNLLTGHPKEKEILSIVSVLVSTKDVTGVDAKKLAVKRILNLRIGDIIQFQGNLVSGAGSLKPEVQLRTLRCIDCVVPEDVDFIFTADSVTNNLLSPFEEYIGSQPIFILREIEDSIRISLKNAKDYYQYFWELFSQ</sequence>
<feature type="transmembrane region" description="Helical" evidence="2">
    <location>
        <begin position="216"/>
        <end position="234"/>
    </location>
</feature>
<evidence type="ECO:0000259" key="3">
    <source>
        <dbReference type="Pfam" id="PF20053"/>
    </source>
</evidence>
<dbReference type="PANTHER" id="PTHR13098:SF3">
    <property type="entry name" value="WOLFRAMIN"/>
    <property type="match status" value="1"/>
</dbReference>
<keyword evidence="2" id="KW-0472">Membrane</keyword>
<keyword evidence="2" id="KW-0812">Transmembrane</keyword>
<feature type="region of interest" description="Disordered" evidence="1">
    <location>
        <begin position="139"/>
        <end position="165"/>
    </location>
</feature>
<feature type="compositionally biased region" description="Acidic residues" evidence="1">
    <location>
        <begin position="142"/>
        <end position="154"/>
    </location>
</feature>
<feature type="transmembrane region" description="Helical" evidence="2">
    <location>
        <begin position="321"/>
        <end position="340"/>
    </location>
</feature>
<dbReference type="Pfam" id="PF20023">
    <property type="entry name" value="WSLR"/>
    <property type="match status" value="1"/>
</dbReference>
<dbReference type="InterPro" id="IPR045458">
    <property type="entry name" value="Wolframin_Sel1-like_rpt"/>
</dbReference>
<evidence type="ECO:0000256" key="2">
    <source>
        <dbReference type="SAM" id="Phobius"/>
    </source>
</evidence>
<feature type="transmembrane region" description="Helical" evidence="2">
    <location>
        <begin position="449"/>
        <end position="467"/>
    </location>
</feature>
<protein>
    <recommendedName>
        <fullName evidence="3">Wolframin cysteine-rich domain-containing protein</fullName>
    </recommendedName>
</protein>
<reference evidence="4" key="1">
    <citation type="submission" date="2021-06" db="EMBL/GenBank/DDBJ databases">
        <authorList>
            <person name="Hodson N. C."/>
            <person name="Mongue J. A."/>
            <person name="Jaron S. K."/>
        </authorList>
    </citation>
    <scope>NUCLEOTIDE SEQUENCE</scope>
</reference>
<feature type="transmembrane region" description="Helical" evidence="2">
    <location>
        <begin position="240"/>
        <end position="260"/>
    </location>
</feature>
<feature type="transmembrane region" description="Helical" evidence="2">
    <location>
        <begin position="298"/>
        <end position="315"/>
    </location>
</feature>
<gene>
    <name evidence="4" type="ORF">AFUS01_LOCUS9168</name>
</gene>
<evidence type="ECO:0000313" key="4">
    <source>
        <dbReference type="EMBL" id="CAG7719868.1"/>
    </source>
</evidence>